<feature type="domain" description="SSD" evidence="8">
    <location>
        <begin position="453"/>
        <end position="569"/>
    </location>
</feature>
<feature type="transmembrane region" description="Helical" evidence="7">
    <location>
        <begin position="1054"/>
        <end position="1077"/>
    </location>
</feature>
<dbReference type="SUPFAM" id="SSF82866">
    <property type="entry name" value="Multidrug efflux transporter AcrB transmembrane domain"/>
    <property type="match status" value="2"/>
</dbReference>
<dbReference type="PROSITE" id="PS50156">
    <property type="entry name" value="SSD"/>
    <property type="match status" value="1"/>
</dbReference>
<dbReference type="Proteomes" id="UP000322214">
    <property type="component" value="Chromosome"/>
</dbReference>
<keyword evidence="3 7" id="KW-0812">Transmembrane</keyword>
<name>A0A5B9PL59_9BACT</name>
<evidence type="ECO:0000256" key="3">
    <source>
        <dbReference type="ARBA" id="ARBA00022692"/>
    </source>
</evidence>
<keyword evidence="2" id="KW-1003">Cell membrane</keyword>
<feature type="transmembrane region" description="Helical" evidence="7">
    <location>
        <begin position="610"/>
        <end position="626"/>
    </location>
</feature>
<keyword evidence="10" id="KW-1185">Reference proteome</keyword>
<dbReference type="PANTHER" id="PTHR33406">
    <property type="entry name" value="MEMBRANE PROTEIN MJ1562-RELATED"/>
    <property type="match status" value="1"/>
</dbReference>
<dbReference type="EMBL" id="CP042912">
    <property type="protein sequence ID" value="QEG23083.1"/>
    <property type="molecule type" value="Genomic_DNA"/>
</dbReference>
<evidence type="ECO:0000313" key="9">
    <source>
        <dbReference type="EMBL" id="QEG23083.1"/>
    </source>
</evidence>
<dbReference type="InterPro" id="IPR000731">
    <property type="entry name" value="SSD"/>
</dbReference>
<gene>
    <name evidence="9" type="ORF">MFFC18_29780</name>
</gene>
<keyword evidence="4 7" id="KW-1133">Transmembrane helix</keyword>
<organism evidence="9 10">
    <name type="scientific">Mariniblastus fucicola</name>
    <dbReference type="NCBI Taxonomy" id="980251"/>
    <lineage>
        <taxon>Bacteria</taxon>
        <taxon>Pseudomonadati</taxon>
        <taxon>Planctomycetota</taxon>
        <taxon>Planctomycetia</taxon>
        <taxon>Pirellulales</taxon>
        <taxon>Pirellulaceae</taxon>
        <taxon>Mariniblastus</taxon>
    </lineage>
</organism>
<keyword evidence="5 7" id="KW-0472">Membrane</keyword>
<feature type="transmembrane region" description="Helical" evidence="7">
    <location>
        <begin position="471"/>
        <end position="495"/>
    </location>
</feature>
<dbReference type="GO" id="GO:0005886">
    <property type="term" value="C:plasma membrane"/>
    <property type="evidence" value="ECO:0007669"/>
    <property type="project" value="UniProtKB-SubCell"/>
</dbReference>
<dbReference type="KEGG" id="mff:MFFC18_29780"/>
<evidence type="ECO:0000256" key="6">
    <source>
        <dbReference type="SAM" id="Coils"/>
    </source>
</evidence>
<evidence type="ECO:0000256" key="2">
    <source>
        <dbReference type="ARBA" id="ARBA00022475"/>
    </source>
</evidence>
<feature type="transmembrane region" description="Helical" evidence="7">
    <location>
        <begin position="12"/>
        <end position="32"/>
    </location>
</feature>
<dbReference type="OrthoDB" id="2112773at2"/>
<comment type="subcellular location">
    <subcellularLocation>
        <location evidence="1">Cell membrane</location>
        <topology evidence="1">Multi-pass membrane protein</topology>
    </subcellularLocation>
</comment>
<proteinExistence type="predicted"/>
<dbReference type="RefSeq" id="WP_075085994.1">
    <property type="nucleotide sequence ID" value="NZ_CP042912.1"/>
</dbReference>
<dbReference type="PANTHER" id="PTHR33406:SF12">
    <property type="entry name" value="BLR2997 PROTEIN"/>
    <property type="match status" value="1"/>
</dbReference>
<feature type="transmembrane region" description="Helical" evidence="7">
    <location>
        <begin position="546"/>
        <end position="570"/>
    </location>
</feature>
<evidence type="ECO:0000256" key="1">
    <source>
        <dbReference type="ARBA" id="ARBA00004651"/>
    </source>
</evidence>
<reference evidence="9 10" key="1">
    <citation type="submission" date="2019-08" db="EMBL/GenBank/DDBJ databases">
        <title>Deep-cultivation of Planctomycetes and their phenomic and genomic characterization uncovers novel biology.</title>
        <authorList>
            <person name="Wiegand S."/>
            <person name="Jogler M."/>
            <person name="Boedeker C."/>
            <person name="Pinto D."/>
            <person name="Vollmers J."/>
            <person name="Rivas-Marin E."/>
            <person name="Kohn T."/>
            <person name="Peeters S.H."/>
            <person name="Heuer A."/>
            <person name="Rast P."/>
            <person name="Oberbeckmann S."/>
            <person name="Bunk B."/>
            <person name="Jeske O."/>
            <person name="Meyerdierks A."/>
            <person name="Storesund J.E."/>
            <person name="Kallscheuer N."/>
            <person name="Luecker S."/>
            <person name="Lage O.M."/>
            <person name="Pohl T."/>
            <person name="Merkel B.J."/>
            <person name="Hornburger P."/>
            <person name="Mueller R.-W."/>
            <person name="Bruemmer F."/>
            <person name="Labrenz M."/>
            <person name="Spormann A.M."/>
            <person name="Op den Camp H."/>
            <person name="Overmann J."/>
            <person name="Amann R."/>
            <person name="Jetten M.S.M."/>
            <person name="Mascher T."/>
            <person name="Medema M.H."/>
            <person name="Devos D.P."/>
            <person name="Kaster A.-K."/>
            <person name="Ovreas L."/>
            <person name="Rohde M."/>
            <person name="Galperin M.Y."/>
            <person name="Jogler C."/>
        </authorList>
    </citation>
    <scope>NUCLEOTIDE SEQUENCE [LARGE SCALE GENOMIC DNA]</scope>
    <source>
        <strain evidence="9 10">FC18</strain>
    </source>
</reference>
<evidence type="ECO:0000256" key="7">
    <source>
        <dbReference type="SAM" id="Phobius"/>
    </source>
</evidence>
<feature type="transmembrane region" description="Helical" evidence="7">
    <location>
        <begin position="1167"/>
        <end position="1187"/>
    </location>
</feature>
<feature type="transmembrane region" description="Helical" evidence="7">
    <location>
        <begin position="1199"/>
        <end position="1219"/>
    </location>
</feature>
<evidence type="ECO:0000256" key="5">
    <source>
        <dbReference type="ARBA" id="ARBA00023136"/>
    </source>
</evidence>
<dbReference type="InterPro" id="IPR050545">
    <property type="entry name" value="Mycobact_MmpL"/>
</dbReference>
<feature type="transmembrane region" description="Helical" evidence="7">
    <location>
        <begin position="445"/>
        <end position="465"/>
    </location>
</feature>
<feature type="coiled-coil region" evidence="6">
    <location>
        <begin position="666"/>
        <end position="705"/>
    </location>
</feature>
<dbReference type="AlphaFoldDB" id="A0A5B9PL59"/>
<sequence>MVKPFFSRKFPLGGNVAVAILVVVAFVVPLLARSAKLGMENITNNVADWLPDDYAETIDLKEFRQYFYGDQFVVVSGPWCHEGNPQFNLLRQKLREESLEYEKILIESGRDEELRAHKTGDELGLMKRNGTYHEDWGQRQEKWLQGKDKQWYFVDRQGQLFRWKGQNNVVEGVQRWMERSSNGRNEADGIFIDQFGPPPNLNEGKENPFYEDPRKLCCRPFKSVVSGLEVFEQIGGENGTLRISTNEGDEKSAFEAEIEAHQRLTGALFGTTPPKTFTWSWTSLLKHVDQERWKVLQSNPIHRERFDAFVSEIVEQEYDGSRSKLAEANQKERLELWYRLWYQLELDAPPRQTCLVVTLNDPIITELDRAVGRPVPGKPRRGRILELAISKCGISEDNIHIGGPPADNVAIDEEGTSTLVKLIKYSAIIGILIAWLCFRNVRVTSMIFFVGGVAAMGSLAIVWLAGDSMDAILMSMPSLVYVLGLSGAVHLVNYYRDACRENGPKLAAEIAVRHCIGPCTLAAFTTALGLYSLTASTLSPIYKFGLYSAIATMATVVLLFTYLPAALTLFRPGYEKVDEDDKEPEQSVMAKVGRFWDQVGDLVIKNWRPVLAAGLIVMVVGCYGISKVQTQVHLLKLFDPNAKILQDYRWMEENLGELVPAEIVVNVDASAQLELYEEQIKAEALEAHQRAIAAAETDEERERLEAIEPAADPDAQTYAMRLSMLERIELSGRVRHYLETFFGPEGTGDIGSGMSTDVFTPSTDDTQEREVVIRSVISKRLYESRDDMAAQDYYAVAGHSKVGAARFKKQAVDPSVIGREFWRISIRLAALNDVDYGEFIGDLKAVIEPVMSAYRFRKDILAAIYDANDGGVVTDTKVLVLGPDPDRYNTDIKAELARGKSISNLIDQTYIFGDTLQDLFENRGILTKKRNPRKYYTWNDPSRLSLDNPKLSEKQKEGVRKLRKALKSDPDYIGLYDCVVLIKDDEMFDAEFLKKHAKNFIDCRDHVYLIDPVTKAPLRGMKTAKEMRDSGEPVEVAAMYTGIVPIVYKAQRSLLWSLIQSIGLAFVMISVVMMLLLRDWRSGFRKDNLLNFRGGMTAMIPNIFPVVVVFGIMGLYGIKVDIGSMMTASVAMGIAVDDTIHYLTWYRDALGRGETRKSAIKYAYEKVATAMTQTTLIGGLGLAAFAMSTFTPTQRFGSLMLFLLAAALIGDLIVLPAVLASPLGKYFGRELTDAERAELKEPLRVVGDLDEPALGTGT</sequence>
<evidence type="ECO:0000256" key="4">
    <source>
        <dbReference type="ARBA" id="ARBA00022989"/>
    </source>
</evidence>
<evidence type="ECO:0000259" key="8">
    <source>
        <dbReference type="PROSITE" id="PS50156"/>
    </source>
</evidence>
<dbReference type="Pfam" id="PF03176">
    <property type="entry name" value="MMPL"/>
    <property type="match status" value="1"/>
</dbReference>
<keyword evidence="6" id="KW-0175">Coiled coil</keyword>
<protein>
    <submittedName>
        <fullName evidence="9">MMPL family protein</fullName>
    </submittedName>
</protein>
<accession>A0A5B9PL59</accession>
<dbReference type="InterPro" id="IPR004869">
    <property type="entry name" value="MMPL_dom"/>
</dbReference>
<dbReference type="STRING" id="980251.GCA_001642875_03981"/>
<evidence type="ECO:0000313" key="10">
    <source>
        <dbReference type="Proteomes" id="UP000322214"/>
    </source>
</evidence>
<dbReference type="Gene3D" id="1.20.1640.10">
    <property type="entry name" value="Multidrug efflux transporter AcrB transmembrane domain"/>
    <property type="match status" value="2"/>
</dbReference>
<feature type="transmembrane region" description="Helical" evidence="7">
    <location>
        <begin position="1098"/>
        <end position="1118"/>
    </location>
</feature>